<feature type="domain" description="PurM-like N-terminal" evidence="2">
    <location>
        <begin position="36"/>
        <end position="146"/>
    </location>
</feature>
<dbReference type="InterPro" id="IPR010918">
    <property type="entry name" value="PurM-like_C_dom"/>
</dbReference>
<dbReference type="AlphaFoldDB" id="A0A0C3HUF5"/>
<dbReference type="InterPro" id="IPR011854">
    <property type="entry name" value="HypE"/>
</dbReference>
<comment type="caution">
    <text evidence="4">The sequence shown here is derived from an EMBL/GenBank/DDBJ whole genome shotgun (WGS) entry which is preliminary data.</text>
</comment>
<dbReference type="CDD" id="cd02197">
    <property type="entry name" value="HypE"/>
    <property type="match status" value="1"/>
</dbReference>
<protein>
    <submittedName>
        <fullName evidence="4">Hydrogenase assembly protein HupF</fullName>
    </submittedName>
</protein>
<dbReference type="PANTHER" id="PTHR30303">
    <property type="entry name" value="HYDROGENASE ISOENZYMES FORMATION PROTEIN HYPE"/>
    <property type="match status" value="1"/>
</dbReference>
<dbReference type="InterPro" id="IPR036921">
    <property type="entry name" value="PurM-like_N_sf"/>
</dbReference>
<dbReference type="RefSeq" id="WP_041154587.1">
    <property type="nucleotide sequence ID" value="NZ_CBCRVP010000003.1"/>
</dbReference>
<dbReference type="Proteomes" id="UP000031977">
    <property type="component" value="Unassembled WGS sequence"/>
</dbReference>
<reference evidence="4 5" key="1">
    <citation type="submission" date="2015-01" db="EMBL/GenBank/DDBJ databases">
        <title>Draft genome of Vibrio mytili type strain CAIM 528.</title>
        <authorList>
            <person name="Gonzalez-Castillo A."/>
            <person name="Gomez-Gil B."/>
            <person name="Enciso-Ibarra J."/>
        </authorList>
    </citation>
    <scope>NUCLEOTIDE SEQUENCE [LARGE SCALE GENOMIC DNA]</scope>
    <source>
        <strain evidence="4 5">CAIM 528</strain>
    </source>
</reference>
<accession>A0A0C3HUF5</accession>
<dbReference type="Pfam" id="PF02769">
    <property type="entry name" value="AIRS_C"/>
    <property type="match status" value="1"/>
</dbReference>
<dbReference type="GO" id="GO:0051604">
    <property type="term" value="P:protein maturation"/>
    <property type="evidence" value="ECO:0007669"/>
    <property type="project" value="TreeGrafter"/>
</dbReference>
<dbReference type="STRING" id="50718.SU60_04900"/>
<dbReference type="InterPro" id="IPR036676">
    <property type="entry name" value="PurM-like_C_sf"/>
</dbReference>
<dbReference type="SUPFAM" id="SSF56042">
    <property type="entry name" value="PurM C-terminal domain-like"/>
    <property type="match status" value="1"/>
</dbReference>
<evidence type="ECO:0000256" key="1">
    <source>
        <dbReference type="ARBA" id="ARBA00006243"/>
    </source>
</evidence>
<organism evidence="4 5">
    <name type="scientific">Vibrio mytili</name>
    <dbReference type="NCBI Taxonomy" id="50718"/>
    <lineage>
        <taxon>Bacteria</taxon>
        <taxon>Pseudomonadati</taxon>
        <taxon>Pseudomonadota</taxon>
        <taxon>Gammaproteobacteria</taxon>
        <taxon>Vibrionales</taxon>
        <taxon>Vibrionaceae</taxon>
        <taxon>Vibrio</taxon>
    </lineage>
</organism>
<dbReference type="NCBIfam" id="TIGR02124">
    <property type="entry name" value="hypE"/>
    <property type="match status" value="1"/>
</dbReference>
<dbReference type="Gene3D" id="3.90.650.10">
    <property type="entry name" value="PurM-like C-terminal domain"/>
    <property type="match status" value="1"/>
</dbReference>
<dbReference type="Pfam" id="PF00586">
    <property type="entry name" value="AIRS"/>
    <property type="match status" value="1"/>
</dbReference>
<sequence length="330" mass="35235">MTHVQISHGGGGQEMGQFIRQLFFSRFGNEILKRDEDAASLSISGPIAMTTDSFTVSPLFFPGGNIGSLAIAGTCNDLAMAAAKPTYLSCGFMIEEGLALSELTDIVDTMARELSRIDAQIVCGDTKVVPKGSVDKVFINTTGIGAILRDGVSAHNLQPGDCILVSRDIGCHGACVLAQRESMALETQIESDCDLLWPAVNALLHADIEIHAMRDATRGGLSAVLNEWCQTSQVQLVIDEQSVPVTDAVRGLCELFGFEPYDLANEGTFVLAVPAKDCDTALAALRQHHTNAACIGTVQAGTPARPILCNPWGSRRYLDFPAGELLPRIC</sequence>
<evidence type="ECO:0000259" key="2">
    <source>
        <dbReference type="Pfam" id="PF00586"/>
    </source>
</evidence>
<dbReference type="InterPro" id="IPR016188">
    <property type="entry name" value="PurM-like_N"/>
</dbReference>
<dbReference type="PIRSF" id="PIRSF005644">
    <property type="entry name" value="Hdrgns_mtr_HypE"/>
    <property type="match status" value="1"/>
</dbReference>
<dbReference type="SUPFAM" id="SSF55326">
    <property type="entry name" value="PurM N-terminal domain-like"/>
    <property type="match status" value="1"/>
</dbReference>
<proteinExistence type="inferred from homology"/>
<gene>
    <name evidence="4" type="ORF">SU60_04900</name>
</gene>
<dbReference type="EMBL" id="JXOK01000010">
    <property type="protein sequence ID" value="KIN11861.1"/>
    <property type="molecule type" value="Genomic_DNA"/>
</dbReference>
<comment type="similarity">
    <text evidence="1">Belongs to the HypE family.</text>
</comment>
<evidence type="ECO:0000259" key="3">
    <source>
        <dbReference type="Pfam" id="PF02769"/>
    </source>
</evidence>
<dbReference type="OrthoDB" id="9801934at2"/>
<evidence type="ECO:0000313" key="4">
    <source>
        <dbReference type="EMBL" id="KIN11861.1"/>
    </source>
</evidence>
<evidence type="ECO:0000313" key="5">
    <source>
        <dbReference type="Proteomes" id="UP000031977"/>
    </source>
</evidence>
<keyword evidence="5" id="KW-1185">Reference proteome</keyword>
<dbReference type="PANTHER" id="PTHR30303:SF0">
    <property type="entry name" value="CARBAMOYL DEHYDRATASE HYPE"/>
    <property type="match status" value="1"/>
</dbReference>
<dbReference type="Gene3D" id="3.30.1330.10">
    <property type="entry name" value="PurM-like, N-terminal domain"/>
    <property type="match status" value="1"/>
</dbReference>
<name>A0A0C3HUF5_9VIBR</name>
<feature type="domain" description="PurM-like C-terminal" evidence="3">
    <location>
        <begin position="158"/>
        <end position="302"/>
    </location>
</feature>